<feature type="compositionally biased region" description="Polar residues" evidence="1">
    <location>
        <begin position="23"/>
        <end position="37"/>
    </location>
</feature>
<evidence type="ECO:0000313" key="3">
    <source>
        <dbReference type="Proteomes" id="UP000824469"/>
    </source>
</evidence>
<feature type="region of interest" description="Disordered" evidence="1">
    <location>
        <begin position="1"/>
        <end position="42"/>
    </location>
</feature>
<protein>
    <submittedName>
        <fullName evidence="2">Uncharacterized protein</fullName>
    </submittedName>
</protein>
<dbReference type="Proteomes" id="UP000824469">
    <property type="component" value="Unassembled WGS sequence"/>
</dbReference>
<name>A0AA38FXM8_TAXCH</name>
<reference evidence="2 3" key="1">
    <citation type="journal article" date="2021" name="Nat. Plants">
        <title>The Taxus genome provides insights into paclitaxel biosynthesis.</title>
        <authorList>
            <person name="Xiong X."/>
            <person name="Gou J."/>
            <person name="Liao Q."/>
            <person name="Li Y."/>
            <person name="Zhou Q."/>
            <person name="Bi G."/>
            <person name="Li C."/>
            <person name="Du R."/>
            <person name="Wang X."/>
            <person name="Sun T."/>
            <person name="Guo L."/>
            <person name="Liang H."/>
            <person name="Lu P."/>
            <person name="Wu Y."/>
            <person name="Zhang Z."/>
            <person name="Ro D.K."/>
            <person name="Shang Y."/>
            <person name="Huang S."/>
            <person name="Yan J."/>
        </authorList>
    </citation>
    <scope>NUCLEOTIDE SEQUENCE [LARGE SCALE GENOMIC DNA]</scope>
    <source>
        <strain evidence="2">Ta-2019</strain>
    </source>
</reference>
<organism evidence="2 3">
    <name type="scientific">Taxus chinensis</name>
    <name type="common">Chinese yew</name>
    <name type="synonym">Taxus wallichiana var. chinensis</name>
    <dbReference type="NCBI Taxonomy" id="29808"/>
    <lineage>
        <taxon>Eukaryota</taxon>
        <taxon>Viridiplantae</taxon>
        <taxon>Streptophyta</taxon>
        <taxon>Embryophyta</taxon>
        <taxon>Tracheophyta</taxon>
        <taxon>Spermatophyta</taxon>
        <taxon>Pinopsida</taxon>
        <taxon>Pinidae</taxon>
        <taxon>Conifers II</taxon>
        <taxon>Cupressales</taxon>
        <taxon>Taxaceae</taxon>
        <taxon>Taxus</taxon>
    </lineage>
</organism>
<feature type="non-terminal residue" evidence="2">
    <location>
        <position position="85"/>
    </location>
</feature>
<evidence type="ECO:0000313" key="2">
    <source>
        <dbReference type="EMBL" id="KAH9312068.1"/>
    </source>
</evidence>
<dbReference type="AlphaFoldDB" id="A0AA38FXM8"/>
<gene>
    <name evidence="2" type="ORF">KI387_027103</name>
</gene>
<feature type="non-terminal residue" evidence="2">
    <location>
        <position position="1"/>
    </location>
</feature>
<proteinExistence type="predicted"/>
<sequence length="85" mass="9537">SLELSLEDLNLPCSSLEEEGKQQKSSTISSTPSTQEGPQEDSIFGVEFQSYGHIKRIRPFPISYLASLELREKPKLVMLASKHED</sequence>
<evidence type="ECO:0000256" key="1">
    <source>
        <dbReference type="SAM" id="MobiDB-lite"/>
    </source>
</evidence>
<dbReference type="EMBL" id="JAHRHJ020000006">
    <property type="protein sequence ID" value="KAH9312068.1"/>
    <property type="molecule type" value="Genomic_DNA"/>
</dbReference>
<accession>A0AA38FXM8</accession>
<keyword evidence="3" id="KW-1185">Reference proteome</keyword>
<comment type="caution">
    <text evidence="2">The sequence shown here is derived from an EMBL/GenBank/DDBJ whole genome shotgun (WGS) entry which is preliminary data.</text>
</comment>